<reference evidence="3 4" key="1">
    <citation type="submission" date="2020-01" db="EMBL/GenBank/DDBJ databases">
        <title>Genomes assembled from Gulf of Kutch pelagic sediment metagenomes.</title>
        <authorList>
            <person name="Chandrashekar M."/>
            <person name="Mahajan M.S."/>
            <person name="Dave K.J."/>
            <person name="Vatsa P."/>
            <person name="Nathani N.M."/>
        </authorList>
    </citation>
    <scope>NUCLEOTIDE SEQUENCE [LARGE SCALE GENOMIC DNA]</scope>
    <source>
        <strain evidence="3">KS3-K002</strain>
    </source>
</reference>
<proteinExistence type="predicted"/>
<accession>A0AAE5CD34</accession>
<dbReference type="AlphaFoldDB" id="A0AAE5CD34"/>
<organism evidence="3 4">
    <name type="scientific">Candidatus Kutchimonas denitrificans</name>
    <dbReference type="NCBI Taxonomy" id="3056748"/>
    <lineage>
        <taxon>Bacteria</taxon>
        <taxon>Pseudomonadati</taxon>
        <taxon>Gemmatimonadota</taxon>
        <taxon>Gemmatimonadia</taxon>
        <taxon>Candidatus Palauibacterales</taxon>
        <taxon>Candidatus Palauibacteraceae</taxon>
        <taxon>Candidatus Kutchimonas</taxon>
    </lineage>
</organism>
<dbReference type="SUPFAM" id="SSF50037">
    <property type="entry name" value="C-terminal domain of transcriptional repressors"/>
    <property type="match status" value="1"/>
</dbReference>
<dbReference type="GO" id="GO:0046914">
    <property type="term" value="F:transition metal ion binding"/>
    <property type="evidence" value="ECO:0007669"/>
    <property type="project" value="InterPro"/>
</dbReference>
<dbReference type="InterPro" id="IPR007167">
    <property type="entry name" value="Fe-transptr_FeoA-like"/>
</dbReference>
<sequence>MGIDSVPVGTITRIEAIEDASARRELTRLGFEEGADVEVVSRIPFGPIVLQRRHRQVAIGRELARRVRVAMQ</sequence>
<dbReference type="InterPro" id="IPR008988">
    <property type="entry name" value="Transcriptional_repressor_C"/>
</dbReference>
<dbReference type="EMBL" id="JAACAK010000130">
    <property type="protein sequence ID" value="NIR76515.1"/>
    <property type="molecule type" value="Genomic_DNA"/>
</dbReference>
<dbReference type="SMART" id="SM00899">
    <property type="entry name" value="FeoA"/>
    <property type="match status" value="1"/>
</dbReference>
<evidence type="ECO:0000259" key="2">
    <source>
        <dbReference type="SMART" id="SM00899"/>
    </source>
</evidence>
<dbReference type="Proteomes" id="UP000702544">
    <property type="component" value="Unassembled WGS sequence"/>
</dbReference>
<keyword evidence="1" id="KW-0408">Iron</keyword>
<evidence type="ECO:0000313" key="4">
    <source>
        <dbReference type="Proteomes" id="UP000702544"/>
    </source>
</evidence>
<dbReference type="Gene3D" id="2.30.30.90">
    <property type="match status" value="1"/>
</dbReference>
<dbReference type="Pfam" id="PF04023">
    <property type="entry name" value="FeoA"/>
    <property type="match status" value="1"/>
</dbReference>
<name>A0AAE5CD34_9BACT</name>
<evidence type="ECO:0000313" key="3">
    <source>
        <dbReference type="EMBL" id="NIR76515.1"/>
    </source>
</evidence>
<protein>
    <submittedName>
        <fullName evidence="3">Ferrous iron transport protein A</fullName>
    </submittedName>
</protein>
<feature type="domain" description="Ferrous iron transporter FeoA-like" evidence="2">
    <location>
        <begin position="1"/>
        <end position="71"/>
    </location>
</feature>
<dbReference type="InterPro" id="IPR038157">
    <property type="entry name" value="FeoA_core_dom"/>
</dbReference>
<evidence type="ECO:0000256" key="1">
    <source>
        <dbReference type="ARBA" id="ARBA00023004"/>
    </source>
</evidence>
<gene>
    <name evidence="3" type="ORF">GWO12_15655</name>
</gene>
<comment type="caution">
    <text evidence="3">The sequence shown here is derived from an EMBL/GenBank/DDBJ whole genome shotgun (WGS) entry which is preliminary data.</text>
</comment>